<dbReference type="EMBL" id="CAJPWZ010002403">
    <property type="protein sequence ID" value="CAG2237769.1"/>
    <property type="molecule type" value="Genomic_DNA"/>
</dbReference>
<reference evidence="1" key="1">
    <citation type="submission" date="2021-03" db="EMBL/GenBank/DDBJ databases">
        <authorList>
            <person name="Bekaert M."/>
        </authorList>
    </citation>
    <scope>NUCLEOTIDE SEQUENCE</scope>
</reference>
<dbReference type="PANTHER" id="PTHR14187:SF5">
    <property type="entry name" value="HEAT SHOCK 70 KDA PROTEIN 12A"/>
    <property type="match status" value="1"/>
</dbReference>
<dbReference type="SUPFAM" id="SSF53067">
    <property type="entry name" value="Actin-like ATPase domain"/>
    <property type="match status" value="2"/>
</dbReference>
<dbReference type="Gene3D" id="3.30.420.40">
    <property type="match status" value="1"/>
</dbReference>
<dbReference type="AlphaFoldDB" id="A0A8S3TVQ3"/>
<evidence type="ECO:0000313" key="2">
    <source>
        <dbReference type="Proteomes" id="UP000683360"/>
    </source>
</evidence>
<dbReference type="CDD" id="cd10229">
    <property type="entry name" value="ASKHA_NBD_HSP70_HSPA12"/>
    <property type="match status" value="1"/>
</dbReference>
<gene>
    <name evidence="1" type="ORF">MEDL_50211</name>
</gene>
<dbReference type="InterPro" id="IPR043129">
    <property type="entry name" value="ATPase_NBD"/>
</dbReference>
<dbReference type="OrthoDB" id="2963168at2759"/>
<dbReference type="PANTHER" id="PTHR14187">
    <property type="entry name" value="ALPHA KINASE/ELONGATION FACTOR 2 KINASE"/>
    <property type="match status" value="1"/>
</dbReference>
<sequence>MTTGEDSCNILMVVAIDIGTTYSGYAYSFKAKYEKDKLNIQTNQVWNSGLKSLLSLKTSTCILINKDTKEFDSFGFDAEDAYEDKIFENQADKYYFFDRFKMVLYNSETISKDMEITDVRGNTFPAIEVFALAIQALKQSLMEKCVKQDVKIKSNEIKWVLTVPAIWNDNAKEFMRMSAIKAGIREDRLVIALEPEVASIYCQHLPPDKITGAPDGFSVADGSNYLLVDLGGGTIDITAHHKINMDYLEELSRASGGACGERTNLKTFLLVGGFSESPLIQEIIRQNFPDMHIISPEDPILAVLKGAVLFGHKPDFITSRFTRHTYGRRIRPLFDESKHDPKKRVTGEDGDRLPLDEVVTLVYHTVDSRQKSVSVAIYCTNKDKTDYVDDEGCVKLVEFSVPIPNPSGQRRYVDVQFKFGMAKLKFQLPRDKQGKKPCITVSYKLVGYSGHLNFPNA</sequence>
<comment type="caution">
    <text evidence="1">The sequence shown here is derived from an EMBL/GenBank/DDBJ whole genome shotgun (WGS) entry which is preliminary data.</text>
</comment>
<proteinExistence type="predicted"/>
<keyword evidence="2" id="KW-1185">Reference proteome</keyword>
<organism evidence="1 2">
    <name type="scientific">Mytilus edulis</name>
    <name type="common">Blue mussel</name>
    <dbReference type="NCBI Taxonomy" id="6550"/>
    <lineage>
        <taxon>Eukaryota</taxon>
        <taxon>Metazoa</taxon>
        <taxon>Spiralia</taxon>
        <taxon>Lophotrochozoa</taxon>
        <taxon>Mollusca</taxon>
        <taxon>Bivalvia</taxon>
        <taxon>Autobranchia</taxon>
        <taxon>Pteriomorphia</taxon>
        <taxon>Mytilida</taxon>
        <taxon>Mytiloidea</taxon>
        <taxon>Mytilidae</taxon>
        <taxon>Mytilinae</taxon>
        <taxon>Mytilus</taxon>
    </lineage>
</organism>
<name>A0A8S3TVQ3_MYTED</name>
<evidence type="ECO:0000313" key="1">
    <source>
        <dbReference type="EMBL" id="CAG2237769.1"/>
    </source>
</evidence>
<evidence type="ECO:0008006" key="3">
    <source>
        <dbReference type="Google" id="ProtNLM"/>
    </source>
</evidence>
<accession>A0A8S3TVQ3</accession>
<dbReference type="Proteomes" id="UP000683360">
    <property type="component" value="Unassembled WGS sequence"/>
</dbReference>
<protein>
    <recommendedName>
        <fullName evidence="3">Heat shock 70 kDa protein 12A</fullName>
    </recommendedName>
</protein>